<comment type="catalytic activity">
    <reaction evidence="7">
        <text>2-deoxy-D-ribose 5-phosphate = D-glyceraldehyde 3-phosphate + acetaldehyde</text>
        <dbReference type="Rhea" id="RHEA:12821"/>
        <dbReference type="ChEBI" id="CHEBI:15343"/>
        <dbReference type="ChEBI" id="CHEBI:59776"/>
        <dbReference type="ChEBI" id="CHEBI:62877"/>
        <dbReference type="EC" id="4.1.2.4"/>
    </reaction>
</comment>
<gene>
    <name evidence="8" type="ORF">STCU_00301</name>
</gene>
<dbReference type="InterPro" id="IPR011343">
    <property type="entry name" value="DeoC"/>
</dbReference>
<dbReference type="GO" id="GO:0016052">
    <property type="term" value="P:carbohydrate catabolic process"/>
    <property type="evidence" value="ECO:0007669"/>
    <property type="project" value="TreeGrafter"/>
</dbReference>
<dbReference type="GO" id="GO:0009264">
    <property type="term" value="P:deoxyribonucleotide catabolic process"/>
    <property type="evidence" value="ECO:0007669"/>
    <property type="project" value="InterPro"/>
</dbReference>
<dbReference type="InterPro" id="IPR028581">
    <property type="entry name" value="DeoC_typeI"/>
</dbReference>
<evidence type="ECO:0000256" key="6">
    <source>
        <dbReference type="ARBA" id="ARBA00032755"/>
    </source>
</evidence>
<dbReference type="Pfam" id="PF01791">
    <property type="entry name" value="DeoC"/>
    <property type="match status" value="1"/>
</dbReference>
<dbReference type="EMBL" id="ATMH01000301">
    <property type="protein sequence ID" value="EPY36997.1"/>
    <property type="molecule type" value="Genomic_DNA"/>
</dbReference>
<dbReference type="OrthoDB" id="70823at2759"/>
<dbReference type="NCBIfam" id="TIGR00126">
    <property type="entry name" value="deoC"/>
    <property type="match status" value="1"/>
</dbReference>
<dbReference type="SMART" id="SM01133">
    <property type="entry name" value="DeoC"/>
    <property type="match status" value="1"/>
</dbReference>
<evidence type="ECO:0000313" key="8">
    <source>
        <dbReference type="EMBL" id="EPY36997.1"/>
    </source>
</evidence>
<dbReference type="UniPathway" id="UPA00002">
    <property type="reaction ID" value="UER00468"/>
</dbReference>
<organism evidence="8 9">
    <name type="scientific">Strigomonas culicis</name>
    <dbReference type="NCBI Taxonomy" id="28005"/>
    <lineage>
        <taxon>Eukaryota</taxon>
        <taxon>Discoba</taxon>
        <taxon>Euglenozoa</taxon>
        <taxon>Kinetoplastea</taxon>
        <taxon>Metakinetoplastina</taxon>
        <taxon>Trypanosomatida</taxon>
        <taxon>Trypanosomatidae</taxon>
        <taxon>Strigomonadinae</taxon>
        <taxon>Strigomonas</taxon>
    </lineage>
</organism>
<dbReference type="Proteomes" id="UP000015354">
    <property type="component" value="Unassembled WGS sequence"/>
</dbReference>
<keyword evidence="5" id="KW-0704">Schiff base</keyword>
<keyword evidence="3" id="KW-0963">Cytoplasm</keyword>
<evidence type="ECO:0000256" key="5">
    <source>
        <dbReference type="ARBA" id="ARBA00023270"/>
    </source>
</evidence>
<name>S9V1N9_9TRYP</name>
<keyword evidence="9" id="KW-1185">Reference proteome</keyword>
<comment type="similarity">
    <text evidence="1">Belongs to the DeoC/FbaB aldolase family. DeoC type 1 subfamily.</text>
</comment>
<evidence type="ECO:0000256" key="2">
    <source>
        <dbReference type="ARBA" id="ARBA00012515"/>
    </source>
</evidence>
<dbReference type="EC" id="4.1.2.4" evidence="2"/>
<dbReference type="SUPFAM" id="SSF51569">
    <property type="entry name" value="Aldolase"/>
    <property type="match status" value="1"/>
</dbReference>
<dbReference type="AlphaFoldDB" id="S9V1N9"/>
<comment type="caution">
    <text evidence="8">The sequence shown here is derived from an EMBL/GenBank/DDBJ whole genome shotgun (WGS) entry which is preliminary data.</text>
</comment>
<evidence type="ECO:0000256" key="3">
    <source>
        <dbReference type="ARBA" id="ARBA00022490"/>
    </source>
</evidence>
<dbReference type="Gene3D" id="3.20.20.70">
    <property type="entry name" value="Aldolase class I"/>
    <property type="match status" value="1"/>
</dbReference>
<reference evidence="8 9" key="1">
    <citation type="journal article" date="2013" name="PLoS ONE">
        <title>Predicting the Proteins of Angomonas deanei, Strigomonas culicis and Their Respective Endosymbionts Reveals New Aspects of the Trypanosomatidae Family.</title>
        <authorList>
            <person name="Motta M.C."/>
            <person name="Martins A.C."/>
            <person name="de Souza S.S."/>
            <person name="Catta-Preta C.M."/>
            <person name="Silva R."/>
            <person name="Klein C.C."/>
            <person name="de Almeida L.G."/>
            <person name="de Lima Cunha O."/>
            <person name="Ciapina L.P."/>
            <person name="Brocchi M."/>
            <person name="Colabardini A.C."/>
            <person name="de Araujo Lima B."/>
            <person name="Machado C.R."/>
            <person name="de Almeida Soares C.M."/>
            <person name="Probst C.M."/>
            <person name="de Menezes C.B."/>
            <person name="Thompson C.E."/>
            <person name="Bartholomeu D.C."/>
            <person name="Gradia D.F."/>
            <person name="Pavoni D.P."/>
            <person name="Grisard E.C."/>
            <person name="Fantinatti-Garboggini F."/>
            <person name="Marchini F.K."/>
            <person name="Rodrigues-Luiz G.F."/>
            <person name="Wagner G."/>
            <person name="Goldman G.H."/>
            <person name="Fietto J.L."/>
            <person name="Elias M.C."/>
            <person name="Goldman M.H."/>
            <person name="Sagot M.F."/>
            <person name="Pereira M."/>
            <person name="Stoco P.H."/>
            <person name="de Mendonca-Neto R.P."/>
            <person name="Teixeira S.M."/>
            <person name="Maciel T.E."/>
            <person name="de Oliveira Mendes T.A."/>
            <person name="Urmenyi T.P."/>
            <person name="de Souza W."/>
            <person name="Schenkman S."/>
            <person name="de Vasconcelos A.T."/>
        </authorList>
    </citation>
    <scope>NUCLEOTIDE SEQUENCE [LARGE SCALE GENOMIC DNA]</scope>
</reference>
<dbReference type="FunFam" id="3.20.20.70:FF:000044">
    <property type="entry name" value="Deoxyribose-phosphate aldolase"/>
    <property type="match status" value="1"/>
</dbReference>
<dbReference type="HAMAP" id="MF_00114">
    <property type="entry name" value="DeoC_type1"/>
    <property type="match status" value="1"/>
</dbReference>
<dbReference type="CDD" id="cd00959">
    <property type="entry name" value="DeoC"/>
    <property type="match status" value="1"/>
</dbReference>
<dbReference type="PANTHER" id="PTHR10889:SF1">
    <property type="entry name" value="DEOXYRIBOSE-PHOSPHATE ALDOLASE"/>
    <property type="match status" value="1"/>
</dbReference>
<dbReference type="InterPro" id="IPR013785">
    <property type="entry name" value="Aldolase_TIM"/>
</dbReference>
<evidence type="ECO:0000313" key="9">
    <source>
        <dbReference type="Proteomes" id="UP000015354"/>
    </source>
</evidence>
<dbReference type="GO" id="GO:0046386">
    <property type="term" value="P:deoxyribose phosphate catabolic process"/>
    <property type="evidence" value="ECO:0007669"/>
    <property type="project" value="UniProtKB-UniPathway"/>
</dbReference>
<dbReference type="GO" id="GO:0004139">
    <property type="term" value="F:deoxyribose-phosphate aldolase activity"/>
    <property type="evidence" value="ECO:0007669"/>
    <property type="project" value="UniProtKB-EC"/>
</dbReference>
<sequence>MWECCTRYVSSIDGVNGQKATFCFLLSPHVFSLLEDQVTPSSLSSPCCFCLFVLSTPFHMSASLPGAEGKLNEQIRERIAFLSRELALPHLADGFPHLREWRPRVPQAVSEETIAAHVDHTLLKSTATAAAVTRLCEEARTYQFCTVCVHDCFVPLCRALLEGSAVRVACVCNFPLGHSSPRVKAMEAAENIANGAQEIDTVMNVGLLRDRQYRKAYDDFFHIAQVCRERGVTLKIILETCLLSTEEIIDACIIGVANRVDFVKTSTGFSTAGATPEAVDVMLAVVGDACAVKVSGGVRDRPTALQYLRAGAQRIGTSSGTQICPL</sequence>
<accession>S9V1N9</accession>
<dbReference type="PANTHER" id="PTHR10889">
    <property type="entry name" value="DEOXYRIBOSE-PHOSPHATE ALDOLASE"/>
    <property type="match status" value="1"/>
</dbReference>
<keyword evidence="4" id="KW-0456">Lyase</keyword>
<evidence type="ECO:0000256" key="1">
    <source>
        <dbReference type="ARBA" id="ARBA00010936"/>
    </source>
</evidence>
<proteinExistence type="inferred from homology"/>
<evidence type="ECO:0000256" key="4">
    <source>
        <dbReference type="ARBA" id="ARBA00023239"/>
    </source>
</evidence>
<dbReference type="GO" id="GO:0005737">
    <property type="term" value="C:cytoplasm"/>
    <property type="evidence" value="ECO:0007669"/>
    <property type="project" value="InterPro"/>
</dbReference>
<dbReference type="InterPro" id="IPR002915">
    <property type="entry name" value="DeoC/FbaB/LacD_aldolase"/>
</dbReference>
<protein>
    <recommendedName>
        <fullName evidence="2">deoxyribose-phosphate aldolase</fullName>
        <ecNumber evidence="2">4.1.2.4</ecNumber>
    </recommendedName>
    <alternativeName>
        <fullName evidence="6">2-deoxy-D-ribose 5-phosphate aldolase</fullName>
    </alternativeName>
</protein>
<evidence type="ECO:0000256" key="7">
    <source>
        <dbReference type="ARBA" id="ARBA00048791"/>
    </source>
</evidence>